<keyword evidence="6" id="KW-0804">Transcription</keyword>
<dbReference type="PANTHER" id="PTHR35784:SF1">
    <property type="entry name" value="MEDIATOR OF RNA POLYMERASE II TRANSCRIPTION SUBUNIT 5"/>
    <property type="match status" value="1"/>
</dbReference>
<keyword evidence="10" id="KW-1185">Reference proteome</keyword>
<keyword evidence="7" id="KW-0539">Nucleus</keyword>
<evidence type="ECO:0000256" key="7">
    <source>
        <dbReference type="ARBA" id="ARBA00023242"/>
    </source>
</evidence>
<evidence type="ECO:0000256" key="6">
    <source>
        <dbReference type="ARBA" id="ARBA00023163"/>
    </source>
</evidence>
<evidence type="ECO:0000256" key="8">
    <source>
        <dbReference type="ARBA" id="ARBA00031256"/>
    </source>
</evidence>
<keyword evidence="5" id="KW-0010">Activator</keyword>
<evidence type="ECO:0000256" key="2">
    <source>
        <dbReference type="ARBA" id="ARBA00008782"/>
    </source>
</evidence>
<comment type="subcellular location">
    <subcellularLocation>
        <location evidence="1">Nucleus</location>
    </subcellularLocation>
</comment>
<comment type="caution">
    <text evidence="9">The sequence shown here is derived from an EMBL/GenBank/DDBJ whole genome shotgun (WGS) entry which is preliminary data.</text>
</comment>
<dbReference type="GO" id="GO:0016592">
    <property type="term" value="C:mediator complex"/>
    <property type="evidence" value="ECO:0007669"/>
    <property type="project" value="InterPro"/>
</dbReference>
<dbReference type="GO" id="GO:0006357">
    <property type="term" value="P:regulation of transcription by RNA polymerase II"/>
    <property type="evidence" value="ECO:0007669"/>
    <property type="project" value="InterPro"/>
</dbReference>
<protein>
    <recommendedName>
        <fullName evidence="3">Mediator of RNA polymerase II transcription subunit 5</fullName>
    </recommendedName>
    <alternativeName>
        <fullName evidence="8">Mediator complex subunit 5</fullName>
    </alternativeName>
</protein>
<dbReference type="GO" id="GO:0003712">
    <property type="term" value="F:transcription coregulator activity"/>
    <property type="evidence" value="ECO:0007669"/>
    <property type="project" value="InterPro"/>
</dbReference>
<dbReference type="PANTHER" id="PTHR35784">
    <property type="entry name" value="MEDIATOR OF RNA POLYMERASE II TRANSCRIPTION SUBUNIT 5"/>
    <property type="match status" value="1"/>
</dbReference>
<comment type="similarity">
    <text evidence="2">Belongs to the Mediator complex subunit 5 family.</text>
</comment>
<accession>A0A5N5QLI0</accession>
<proteinExistence type="inferred from homology"/>
<sequence length="961" mass="103246">MSVLRASSTAKLSVPAAEDRGVYEGPPPIRRFYHSSGHPLPKSDLSMEPSVSDVTKAAFLSGYPPQNWLAVVQQLKPHPLPASEICSESINSFLDVTNSFTSPGAIFTLLQLNPLSPVLLEYLCAALDSPNSTLPIGVYIASLIDWSQSILVSPDHSTHILSALCAIAAPRAQKPSANLAPTLPTAQGSISLVRHVHMHLAHDALLFSAALDILLAILATVTASPPNPNLSPALALHLVPAINDILDGPVSDSVRRPLTAWLFQLSVLTTEGASRSYIPNPSISPDEPPGGSIQRPELLDFGGRNSPLFDVLAYELTTALAHKDDHISALHTVFNTCHNHPDVFYLHLYASLLSILANEADPNTRLLVRAATFGSLPTLLLQLEAHAGGPKLREALHSAINSLFAHYSSLLDKCDAQSYHAAPMTRAGEDAMEEDMHDDGSKGKSVCTALVQSLQCVSMLDSHFMSPAAPGLESWPGRGIGRVFAEAGENGQDIETYLKSRLLSLDVPLPDKLELMDRAVVDPETHACLCSVLHKGYVGLAASMQHMSPATLESLAQLSRLLYTHPNVLDVVGLRVPPVELAAAGLAFLEHLEGTGVGDPQSALGQYGDVLLLLQLLLQTRTLKHGDRVLDTSYLTSSWAVYNLSDLPDAERALVNEWVKAAFDSNSPGIDDNILRSTSPRVLLKLCATLLAEAIRKCASEPEAAGMEMLRNGVSYFKGPLLNWTLRGVIWALANEAERHGHAAQTHLEILQLLILGTGCPPPVIEMTRHRVLRLLASPHVPRINIDVSAIVRVLQLGSSSNGPHAPLYPSSYLNLALQNLAGSMGGTSSSVSTVMPIPNPVRIMQYTTVLELVRAPVHQGSDSVAHRNVLVALVTLGRPRFAGLKYLLVALRGLVGAIDAEFLAGVVVGAIGVWISAPGERVLARERVRRFVLEGERDKALEGIVKRIMGVDFVRACVAD</sequence>
<dbReference type="Proteomes" id="UP000383932">
    <property type="component" value="Unassembled WGS sequence"/>
</dbReference>
<gene>
    <name evidence="9" type="ORF">CTheo_4172</name>
</gene>
<dbReference type="AlphaFoldDB" id="A0A5N5QLI0"/>
<evidence type="ECO:0000256" key="1">
    <source>
        <dbReference type="ARBA" id="ARBA00004123"/>
    </source>
</evidence>
<evidence type="ECO:0000256" key="3">
    <source>
        <dbReference type="ARBA" id="ARBA00020628"/>
    </source>
</evidence>
<evidence type="ECO:0000313" key="9">
    <source>
        <dbReference type="EMBL" id="KAB5592408.1"/>
    </source>
</evidence>
<dbReference type="InterPro" id="IPR014801">
    <property type="entry name" value="Mediator_Med5_fun"/>
</dbReference>
<keyword evidence="4" id="KW-0805">Transcription regulation</keyword>
<organism evidence="9 10">
    <name type="scientific">Ceratobasidium theobromae</name>
    <dbReference type="NCBI Taxonomy" id="1582974"/>
    <lineage>
        <taxon>Eukaryota</taxon>
        <taxon>Fungi</taxon>
        <taxon>Dikarya</taxon>
        <taxon>Basidiomycota</taxon>
        <taxon>Agaricomycotina</taxon>
        <taxon>Agaricomycetes</taxon>
        <taxon>Cantharellales</taxon>
        <taxon>Ceratobasidiaceae</taxon>
        <taxon>Ceratobasidium</taxon>
    </lineage>
</organism>
<dbReference type="OrthoDB" id="5549158at2759"/>
<evidence type="ECO:0000313" key="10">
    <source>
        <dbReference type="Proteomes" id="UP000383932"/>
    </source>
</evidence>
<evidence type="ECO:0000256" key="4">
    <source>
        <dbReference type="ARBA" id="ARBA00023015"/>
    </source>
</evidence>
<dbReference type="EMBL" id="SSOP01000066">
    <property type="protein sequence ID" value="KAB5592408.1"/>
    <property type="molecule type" value="Genomic_DNA"/>
</dbReference>
<evidence type="ECO:0000256" key="5">
    <source>
        <dbReference type="ARBA" id="ARBA00023159"/>
    </source>
</evidence>
<reference evidence="9 10" key="1">
    <citation type="journal article" date="2019" name="Fungal Biol. Biotechnol.">
        <title>Draft genome sequence of fastidious pathogen Ceratobasidium theobromae, which causes vascular-streak dieback in Theobroma cacao.</title>
        <authorList>
            <person name="Ali S.S."/>
            <person name="Asman A."/>
            <person name="Shao J."/>
            <person name="Firmansyah A.P."/>
            <person name="Susilo A.W."/>
            <person name="Rosmana A."/>
            <person name="McMahon P."/>
            <person name="Junaid M."/>
            <person name="Guest D."/>
            <person name="Kheng T.Y."/>
            <person name="Meinhardt L.W."/>
            <person name="Bailey B.A."/>
        </authorList>
    </citation>
    <scope>NUCLEOTIDE SEQUENCE [LARGE SCALE GENOMIC DNA]</scope>
    <source>
        <strain evidence="9 10">CT2</strain>
    </source>
</reference>
<name>A0A5N5QLI0_9AGAM</name>